<gene>
    <name evidence="8" type="ORF">ESB00_16400</name>
</gene>
<dbReference type="OrthoDB" id="9762378at2"/>
<keyword evidence="4" id="KW-0413">Isomerase</keyword>
<dbReference type="Pfam" id="PF01642">
    <property type="entry name" value="MM_CoA_mutase"/>
    <property type="match status" value="1"/>
</dbReference>
<dbReference type="InterPro" id="IPR006099">
    <property type="entry name" value="MeMalonylCoA_mutase_a/b_cat"/>
</dbReference>
<dbReference type="GO" id="GO:0004494">
    <property type="term" value="F:methylmalonyl-CoA mutase activity"/>
    <property type="evidence" value="ECO:0007669"/>
    <property type="project" value="UniProtKB-EC"/>
</dbReference>
<comment type="caution">
    <text evidence="8">The sequence shown here is derived from an EMBL/GenBank/DDBJ whole genome shotgun (WGS) entry which is preliminary data.</text>
</comment>
<evidence type="ECO:0000256" key="5">
    <source>
        <dbReference type="ARBA" id="ARBA00023285"/>
    </source>
</evidence>
<evidence type="ECO:0000256" key="3">
    <source>
        <dbReference type="ARBA" id="ARBA00022628"/>
    </source>
</evidence>
<dbReference type="GO" id="GO:0019678">
    <property type="term" value="P:propionate metabolic process, methylmalonyl pathway"/>
    <property type="evidence" value="ECO:0007669"/>
    <property type="project" value="TreeGrafter"/>
</dbReference>
<keyword evidence="3" id="KW-0846">Cobalamin</keyword>
<comment type="similarity">
    <text evidence="2">Belongs to the methylmalonyl-CoA mutase family.</text>
</comment>
<evidence type="ECO:0000256" key="1">
    <source>
        <dbReference type="ARBA" id="ARBA00001922"/>
    </source>
</evidence>
<dbReference type="EMBL" id="SDHX01000002">
    <property type="protein sequence ID" value="RXK53279.1"/>
    <property type="molecule type" value="Genomic_DNA"/>
</dbReference>
<dbReference type="Proteomes" id="UP000290218">
    <property type="component" value="Unassembled WGS sequence"/>
</dbReference>
<comment type="cofactor">
    <cofactor evidence="1">
        <name>adenosylcob(III)alamin</name>
        <dbReference type="ChEBI" id="CHEBI:18408"/>
    </cofactor>
</comment>
<organism evidence="8 9">
    <name type="scientific">Oleiharenicola lentus</name>
    <dbReference type="NCBI Taxonomy" id="2508720"/>
    <lineage>
        <taxon>Bacteria</taxon>
        <taxon>Pseudomonadati</taxon>
        <taxon>Verrucomicrobiota</taxon>
        <taxon>Opitutia</taxon>
        <taxon>Opitutales</taxon>
        <taxon>Opitutaceae</taxon>
        <taxon>Oleiharenicola</taxon>
    </lineage>
</organism>
<evidence type="ECO:0000256" key="4">
    <source>
        <dbReference type="ARBA" id="ARBA00023235"/>
    </source>
</evidence>
<sequence length="778" mass="83039">MVRPITSCSPSTASATTCSWRRPRREPGSCQLGVPFGRSRGQPAGQRRDRRGYDPREDPPPTTALPMKTTATPNLFAEFPPPAPTDWRKVAEESLEGAPFEKKLVTRTPEGIDLQPIYTRADAGVAAGEWPGLPPYGRGADALGARAHGWQICQELPYGTPPEFNAALLQDLNRGQNSVNLLLDIATRLGLDPDEARAGEVGGCGLSLATLDDFARALRGVDLSAVPVHVPAGISALPLTAMFASAMIEQGKKPTDLRGGVLADPFSEWLGRGTLPAGLQAAYDDMAVLTEWATRTGSPLRTVGVAANHWADAGGSAVHELAFGLATGVDYLRALTDRHILPGRAAPSFLFTFSSGSNFFMEVAKFRAARLLWERAVTAAGAPAEAGRLVFHARTSLWNKTVLDAHVNLLRTTTEAFAAVIGGCESLHVAPFDECFRVPDDFSRRLARNIQVILAEECGLGRVVDPAGGSWYVEALTRQLAAKAWALFQDVEKRGGMAAAIRTGFPQGIVDQVAAERLAAVESRRDGIIGTNLHPNLKEKPAAAELPDYGALASRRARQVCAYRMATAPERDAEVMGRLADLLGATPATVMKRLIEAFGCGATLGEVGKVLRAGAVEEPPVARLRIRRRAEPFERLRQRADAHLMRTGARPKVFLANLGPRKQHAGRADFSTGFFAAGGFEVVSNKGFETPAAAAAAARESGAPIVVICSTDDTYPALVPPLAGELKAGPNPPTVVLAGLPATPALQEQFRTAGVDEFIHLRANCAQLLGRFQDKLGL</sequence>
<dbReference type="CDD" id="cd03677">
    <property type="entry name" value="MM_CoA_mutase_beta"/>
    <property type="match status" value="1"/>
</dbReference>
<dbReference type="GO" id="GO:0005737">
    <property type="term" value="C:cytoplasm"/>
    <property type="evidence" value="ECO:0007669"/>
    <property type="project" value="TreeGrafter"/>
</dbReference>
<dbReference type="GO" id="GO:0031419">
    <property type="term" value="F:cobalamin binding"/>
    <property type="evidence" value="ECO:0007669"/>
    <property type="project" value="UniProtKB-KW"/>
</dbReference>
<dbReference type="PANTHER" id="PTHR48101">
    <property type="entry name" value="METHYLMALONYL-COA MUTASE, MITOCHONDRIAL-RELATED"/>
    <property type="match status" value="1"/>
</dbReference>
<dbReference type="PANTHER" id="PTHR48101:SF4">
    <property type="entry name" value="METHYLMALONYL-COA MUTASE, MITOCHONDRIAL"/>
    <property type="match status" value="1"/>
</dbReference>
<feature type="domain" description="Methylmalonyl-CoA mutase alpha/beta chain catalytic" evidence="7">
    <location>
        <begin position="108"/>
        <end position="613"/>
    </location>
</feature>
<dbReference type="GO" id="GO:0046872">
    <property type="term" value="F:metal ion binding"/>
    <property type="evidence" value="ECO:0007669"/>
    <property type="project" value="InterPro"/>
</dbReference>
<accession>A0A4Q1C4T8</accession>
<evidence type="ECO:0000313" key="8">
    <source>
        <dbReference type="EMBL" id="RXK53279.1"/>
    </source>
</evidence>
<protein>
    <submittedName>
        <fullName evidence="8">Methylmalonyl-CoA mutase</fullName>
    </submittedName>
</protein>
<feature type="compositionally biased region" description="Low complexity" evidence="6">
    <location>
        <begin position="1"/>
        <end position="19"/>
    </location>
</feature>
<dbReference type="AlphaFoldDB" id="A0A4Q1C4T8"/>
<evidence type="ECO:0000313" key="9">
    <source>
        <dbReference type="Proteomes" id="UP000290218"/>
    </source>
</evidence>
<dbReference type="InterPro" id="IPR036724">
    <property type="entry name" value="Cobalamin-bd_sf"/>
</dbReference>
<dbReference type="SUPFAM" id="SSF52242">
    <property type="entry name" value="Cobalamin (vitamin B12)-binding domain"/>
    <property type="match status" value="1"/>
</dbReference>
<keyword evidence="9" id="KW-1185">Reference proteome</keyword>
<evidence type="ECO:0000256" key="6">
    <source>
        <dbReference type="SAM" id="MobiDB-lite"/>
    </source>
</evidence>
<dbReference type="Gene3D" id="3.20.20.240">
    <property type="entry name" value="Methylmalonyl-CoA mutase"/>
    <property type="match status" value="1"/>
</dbReference>
<keyword evidence="5" id="KW-0170">Cobalt</keyword>
<dbReference type="InterPro" id="IPR006098">
    <property type="entry name" value="MMCoA_mutase_a_cat"/>
</dbReference>
<dbReference type="Gene3D" id="3.40.50.280">
    <property type="entry name" value="Cobalamin-binding domain"/>
    <property type="match status" value="1"/>
</dbReference>
<evidence type="ECO:0000259" key="7">
    <source>
        <dbReference type="Pfam" id="PF01642"/>
    </source>
</evidence>
<dbReference type="SUPFAM" id="SSF51703">
    <property type="entry name" value="Cobalamin (vitamin B12)-dependent enzymes"/>
    <property type="match status" value="1"/>
</dbReference>
<feature type="region of interest" description="Disordered" evidence="6">
    <location>
        <begin position="1"/>
        <end position="68"/>
    </location>
</feature>
<evidence type="ECO:0000256" key="2">
    <source>
        <dbReference type="ARBA" id="ARBA00008465"/>
    </source>
</evidence>
<dbReference type="NCBIfam" id="TIGR00641">
    <property type="entry name" value="acid_CoA_mut_N"/>
    <property type="match status" value="1"/>
</dbReference>
<proteinExistence type="inferred from homology"/>
<dbReference type="InterPro" id="IPR016176">
    <property type="entry name" value="Cbl-dep_enz_cat"/>
</dbReference>
<name>A0A4Q1C4T8_9BACT</name>
<reference evidence="8 9" key="1">
    <citation type="submission" date="2019-01" db="EMBL/GenBank/DDBJ databases">
        <title>Lacunisphaera sp. strain TWA-58.</title>
        <authorList>
            <person name="Chen W.-M."/>
        </authorList>
    </citation>
    <scope>NUCLEOTIDE SEQUENCE [LARGE SCALE GENOMIC DNA]</scope>
    <source>
        <strain evidence="8 9">TWA-58</strain>
    </source>
</reference>